<dbReference type="PANTHER" id="PTHR47691:SF3">
    <property type="entry name" value="HTH-TYPE TRANSCRIPTIONAL REGULATOR RV0890C-RELATED"/>
    <property type="match status" value="1"/>
</dbReference>
<accession>A0A1I1TUN6</accession>
<dbReference type="PROSITE" id="PS50005">
    <property type="entry name" value="TPR"/>
    <property type="match status" value="2"/>
</dbReference>
<dbReference type="InterPro" id="IPR026000">
    <property type="entry name" value="Apc5_dom"/>
</dbReference>
<dbReference type="InterPro" id="IPR016032">
    <property type="entry name" value="Sig_transdc_resp-reg_C-effctor"/>
</dbReference>
<feature type="transmembrane region" description="Helical" evidence="4">
    <location>
        <begin position="113"/>
        <end position="132"/>
    </location>
</feature>
<organism evidence="6 7">
    <name type="scientific">Pseudoalteromonas denitrificans DSM 6059</name>
    <dbReference type="NCBI Taxonomy" id="1123010"/>
    <lineage>
        <taxon>Bacteria</taxon>
        <taxon>Pseudomonadati</taxon>
        <taxon>Pseudomonadota</taxon>
        <taxon>Gammaproteobacteria</taxon>
        <taxon>Alteromonadales</taxon>
        <taxon>Pseudoalteromonadaceae</taxon>
        <taxon>Pseudoalteromonas</taxon>
    </lineage>
</organism>
<dbReference type="SMART" id="SM00028">
    <property type="entry name" value="TPR"/>
    <property type="match status" value="4"/>
</dbReference>
<feature type="repeat" description="TPR" evidence="2">
    <location>
        <begin position="445"/>
        <end position="478"/>
    </location>
</feature>
<name>A0A1I1TUN6_9GAMM</name>
<dbReference type="SMART" id="SM00862">
    <property type="entry name" value="Trans_reg_C"/>
    <property type="match status" value="1"/>
</dbReference>
<dbReference type="InterPro" id="IPR036388">
    <property type="entry name" value="WH-like_DNA-bd_sf"/>
</dbReference>
<evidence type="ECO:0000313" key="7">
    <source>
        <dbReference type="Proteomes" id="UP000198862"/>
    </source>
</evidence>
<dbReference type="InterPro" id="IPR019734">
    <property type="entry name" value="TPR_rpt"/>
</dbReference>
<proteinExistence type="predicted"/>
<keyword evidence="4" id="KW-1133">Transmembrane helix</keyword>
<sequence>MLYLLGDIQLDLHSGWIIKNDKKTNIRAKTLLVLKYLTENKNDVVTKQALLDHVWHGVVVQEQVLVQSIKEIRDLLGSDVIKTYPKKGYQWTAQITPYKKSEPFIIKLKKYKITFSILIIIFALILFLFVYLNSLQNQKHALNITFLPVKNDMPDKIHAWVPIEGMDYLIKNLSHQTGFNVIETDDVLHAISRIDTFNKMSDEAQVNQIRKTTGADIIIHTRLLGYPQDFQLHYIIYSNHSVERGVAFSSSITEAFDQIVKKVTERFSDYKPQAKLSYQSDFSNEAFVNGMALYLQRDYIKAIPFFTSALHSNPKLLAAKRYLAASFANSGQVEQGIKLLRENISSAQKNNDIREEIRDYLLIGYLLINWHEDAMTPQIHIESAKSYIEKARTLAERVQDKLFIAYTYEELGKIYRLKQQYPQAIKLLKSALLYHQSFKGSYGQTTALIELALVADKLGDYQESQTYFSKAMKIANKNGVATNKVWILLAKANLMQLKGNFKKVEDLTYEAMKIAQESKSKHLIYRVNAWLDKNPIYEVN</sequence>
<reference evidence="6 7" key="1">
    <citation type="submission" date="2016-10" db="EMBL/GenBank/DDBJ databases">
        <authorList>
            <person name="de Groot N.N."/>
        </authorList>
    </citation>
    <scope>NUCLEOTIDE SEQUENCE [LARGE SCALE GENOMIC DNA]</scope>
    <source>
        <strain evidence="6 7">DSM 6059</strain>
    </source>
</reference>
<evidence type="ECO:0000256" key="3">
    <source>
        <dbReference type="PROSITE-ProRule" id="PRU01091"/>
    </source>
</evidence>
<feature type="repeat" description="TPR" evidence="2">
    <location>
        <begin position="405"/>
        <end position="438"/>
    </location>
</feature>
<dbReference type="Gene3D" id="1.10.10.10">
    <property type="entry name" value="Winged helix-like DNA-binding domain superfamily/Winged helix DNA-binding domain"/>
    <property type="match status" value="1"/>
</dbReference>
<keyword evidence="4" id="KW-0812">Transmembrane</keyword>
<dbReference type="Gene3D" id="1.25.40.10">
    <property type="entry name" value="Tetratricopeptide repeat domain"/>
    <property type="match status" value="2"/>
</dbReference>
<dbReference type="AlphaFoldDB" id="A0A1I1TUN6"/>
<dbReference type="SUPFAM" id="SSF46894">
    <property type="entry name" value="C-terminal effector domain of the bipartite response regulators"/>
    <property type="match status" value="1"/>
</dbReference>
<evidence type="ECO:0000259" key="5">
    <source>
        <dbReference type="PROSITE" id="PS51755"/>
    </source>
</evidence>
<dbReference type="InterPro" id="IPR001867">
    <property type="entry name" value="OmpR/PhoB-type_DNA-bd"/>
</dbReference>
<keyword evidence="2" id="KW-0802">TPR repeat</keyword>
<dbReference type="GO" id="GO:0006355">
    <property type="term" value="P:regulation of DNA-templated transcription"/>
    <property type="evidence" value="ECO:0007669"/>
    <property type="project" value="InterPro"/>
</dbReference>
<keyword evidence="1 3" id="KW-0238">DNA-binding</keyword>
<dbReference type="GO" id="GO:0000160">
    <property type="term" value="P:phosphorelay signal transduction system"/>
    <property type="evidence" value="ECO:0007669"/>
    <property type="project" value="InterPro"/>
</dbReference>
<protein>
    <submittedName>
        <fullName evidence="6">DNA-binding winged helix-turn-helix (WHTH) domain-containing protein</fullName>
    </submittedName>
</protein>
<dbReference type="OrthoDB" id="5696122at2"/>
<keyword evidence="7" id="KW-1185">Reference proteome</keyword>
<dbReference type="PROSITE" id="PS51755">
    <property type="entry name" value="OMPR_PHOB"/>
    <property type="match status" value="1"/>
</dbReference>
<keyword evidence="4" id="KW-0472">Membrane</keyword>
<dbReference type="Pfam" id="PF00486">
    <property type="entry name" value="Trans_reg_C"/>
    <property type="match status" value="1"/>
</dbReference>
<dbReference type="PANTHER" id="PTHR47691">
    <property type="entry name" value="REGULATOR-RELATED"/>
    <property type="match status" value="1"/>
</dbReference>
<feature type="domain" description="OmpR/PhoB-type" evidence="5">
    <location>
        <begin position="1"/>
        <end position="93"/>
    </location>
</feature>
<dbReference type="InterPro" id="IPR011990">
    <property type="entry name" value="TPR-like_helical_dom_sf"/>
</dbReference>
<dbReference type="SUPFAM" id="SSF48452">
    <property type="entry name" value="TPR-like"/>
    <property type="match status" value="2"/>
</dbReference>
<evidence type="ECO:0000313" key="6">
    <source>
        <dbReference type="EMBL" id="SFD59250.1"/>
    </source>
</evidence>
<dbReference type="STRING" id="1123010.SAMN02745724_04921"/>
<dbReference type="Pfam" id="PF12862">
    <property type="entry name" value="ANAPC5"/>
    <property type="match status" value="3"/>
</dbReference>
<dbReference type="GO" id="GO:0003677">
    <property type="term" value="F:DNA binding"/>
    <property type="evidence" value="ECO:0007669"/>
    <property type="project" value="UniProtKB-UniRule"/>
</dbReference>
<evidence type="ECO:0000256" key="4">
    <source>
        <dbReference type="SAM" id="Phobius"/>
    </source>
</evidence>
<evidence type="ECO:0000256" key="1">
    <source>
        <dbReference type="ARBA" id="ARBA00023125"/>
    </source>
</evidence>
<dbReference type="Proteomes" id="UP000198862">
    <property type="component" value="Unassembled WGS sequence"/>
</dbReference>
<dbReference type="RefSeq" id="WP_091991064.1">
    <property type="nucleotide sequence ID" value="NZ_FOLO01000071.1"/>
</dbReference>
<feature type="DNA-binding region" description="OmpR/PhoB-type" evidence="3">
    <location>
        <begin position="1"/>
        <end position="93"/>
    </location>
</feature>
<evidence type="ECO:0000256" key="2">
    <source>
        <dbReference type="PROSITE-ProRule" id="PRU00339"/>
    </source>
</evidence>
<dbReference type="EMBL" id="FOLO01000071">
    <property type="protein sequence ID" value="SFD59250.1"/>
    <property type="molecule type" value="Genomic_DNA"/>
</dbReference>
<gene>
    <name evidence="6" type="ORF">SAMN02745724_04921</name>
</gene>